<dbReference type="EMBL" id="GL629788">
    <property type="protein sequence ID" value="EFX01596.1"/>
    <property type="molecule type" value="Genomic_DNA"/>
</dbReference>
<gene>
    <name evidence="2" type="ORF">CMQ_8062</name>
</gene>
<keyword evidence="3" id="KW-1185">Reference proteome</keyword>
<organism evidence="3">
    <name type="scientific">Grosmannia clavigera (strain kw1407 / UAMH 11150)</name>
    <name type="common">Blue stain fungus</name>
    <name type="synonym">Graphiocladiella clavigera</name>
    <dbReference type="NCBI Taxonomy" id="655863"/>
    <lineage>
        <taxon>Eukaryota</taxon>
        <taxon>Fungi</taxon>
        <taxon>Dikarya</taxon>
        <taxon>Ascomycota</taxon>
        <taxon>Pezizomycotina</taxon>
        <taxon>Sordariomycetes</taxon>
        <taxon>Sordariomycetidae</taxon>
        <taxon>Ophiostomatales</taxon>
        <taxon>Ophiostomataceae</taxon>
        <taxon>Leptographium</taxon>
    </lineage>
</organism>
<dbReference type="HOGENOM" id="CLU_2904388_0_0_1"/>
<dbReference type="Proteomes" id="UP000007796">
    <property type="component" value="Unassembled WGS sequence"/>
</dbReference>
<dbReference type="AlphaFoldDB" id="F0XKJ7"/>
<dbReference type="GeneID" id="25981676"/>
<protein>
    <submittedName>
        <fullName evidence="2">Uncharacterized protein</fullName>
    </submittedName>
</protein>
<proteinExistence type="predicted"/>
<name>F0XKJ7_GROCL</name>
<dbReference type="RefSeq" id="XP_014171078.1">
    <property type="nucleotide sequence ID" value="XM_014315603.1"/>
</dbReference>
<reference evidence="2 3" key="1">
    <citation type="journal article" date="2011" name="Proc. Natl. Acad. Sci. U.S.A.">
        <title>Genome and transcriptome analyses of the mountain pine beetle-fungal symbiont Grosmannia clavigera, a lodgepole pine pathogen.</title>
        <authorList>
            <person name="DiGuistini S."/>
            <person name="Wang Y."/>
            <person name="Liao N.Y."/>
            <person name="Taylor G."/>
            <person name="Tanguay P."/>
            <person name="Feau N."/>
            <person name="Henrissat B."/>
            <person name="Chan S.K."/>
            <person name="Hesse-Orce U."/>
            <person name="Alamouti S.M."/>
            <person name="Tsui C.K.M."/>
            <person name="Docking R.T."/>
            <person name="Levasseur A."/>
            <person name="Haridas S."/>
            <person name="Robertson G."/>
            <person name="Birol I."/>
            <person name="Holt R.A."/>
            <person name="Marra M.A."/>
            <person name="Hamelin R.C."/>
            <person name="Hirst M."/>
            <person name="Jones S.J.M."/>
            <person name="Bohlmann J."/>
            <person name="Breuil C."/>
        </authorList>
    </citation>
    <scope>NUCLEOTIDE SEQUENCE [LARGE SCALE GENOMIC DNA]</scope>
    <source>
        <strain evidence="3">kw1407 / UAMH 11150</strain>
    </source>
</reference>
<dbReference type="InParanoid" id="F0XKJ7"/>
<evidence type="ECO:0000256" key="1">
    <source>
        <dbReference type="SAM" id="MobiDB-lite"/>
    </source>
</evidence>
<feature type="region of interest" description="Disordered" evidence="1">
    <location>
        <begin position="1"/>
        <end position="26"/>
    </location>
</feature>
<accession>F0XKJ7</accession>
<evidence type="ECO:0000313" key="2">
    <source>
        <dbReference type="EMBL" id="EFX01596.1"/>
    </source>
</evidence>
<sequence length="62" mass="6632">MRHGGRAAGSRGCSDGGERKRRNNSSSWCWCSLACTASEEAVEAEGETKDVGSARRLLLKSC</sequence>
<evidence type="ECO:0000313" key="3">
    <source>
        <dbReference type="Proteomes" id="UP000007796"/>
    </source>
</evidence>